<dbReference type="AlphaFoldDB" id="K0NI48"/>
<dbReference type="OrthoDB" id="5414323at2"/>
<evidence type="ECO:0000313" key="4">
    <source>
        <dbReference type="Proteomes" id="UP000007347"/>
    </source>
</evidence>
<dbReference type="EMBL" id="FO203503">
    <property type="protein sequence ID" value="CCK80610.1"/>
    <property type="molecule type" value="Genomic_DNA"/>
</dbReference>
<dbReference type="Gene3D" id="3.40.50.2300">
    <property type="match status" value="1"/>
</dbReference>
<dbReference type="GO" id="GO:0000160">
    <property type="term" value="P:phosphorelay signal transduction system"/>
    <property type="evidence" value="ECO:0007669"/>
    <property type="project" value="InterPro"/>
</dbReference>
<evidence type="ECO:0000259" key="2">
    <source>
        <dbReference type="PROSITE" id="PS50110"/>
    </source>
</evidence>
<name>K0NI48_DESTT</name>
<dbReference type="InterPro" id="IPR001789">
    <property type="entry name" value="Sig_transdc_resp-reg_receiver"/>
</dbReference>
<dbReference type="HOGENOM" id="CLU_1064457_0_0_7"/>
<comment type="caution">
    <text evidence="1">Lacks conserved residue(s) required for the propagation of feature annotation.</text>
</comment>
<dbReference type="STRING" id="651182.TOL2_C24490"/>
<proteinExistence type="predicted"/>
<evidence type="ECO:0000313" key="3">
    <source>
        <dbReference type="EMBL" id="CCK80610.1"/>
    </source>
</evidence>
<gene>
    <name evidence="3" type="ordered locus">TOL2_C24490</name>
</gene>
<dbReference type="PROSITE" id="PS50110">
    <property type="entry name" value="RESPONSE_REGULATORY"/>
    <property type="match status" value="1"/>
</dbReference>
<feature type="domain" description="Response regulatory" evidence="2">
    <location>
        <begin position="139"/>
        <end position="257"/>
    </location>
</feature>
<dbReference type="Proteomes" id="UP000007347">
    <property type="component" value="Chromosome"/>
</dbReference>
<keyword evidence="4" id="KW-1185">Reference proteome</keyword>
<dbReference type="KEGG" id="dto:TOL2_C24490"/>
<dbReference type="RefSeq" id="WP_014957916.1">
    <property type="nucleotide sequence ID" value="NC_018645.1"/>
</dbReference>
<dbReference type="InterPro" id="IPR011006">
    <property type="entry name" value="CheY-like_superfamily"/>
</dbReference>
<sequence length="261" mass="30572">MKKTFIICLLFVFLGTPVFVKDCFAKDFIVEFIEENYKETQAPFSYDPLIYHSIQVNSIAGPKILILTGSDYNYRKWLRQYIGKNKKFITKISDDRMDEFILAKAYEIDVTSLHPMNGTKWKKDESKDFDQNTLEGNNYILIVDSNEKRTHLIQNVVIKMGYQTIIFKTGKQALDFFKLQPDKFKMIIAQYTVKEMPSDKFVKQILKINHKVPILIDTGYKNLTVNNEFLSKFSGFRSVHLKPVILRDLQKTIEKIIKKNV</sequence>
<reference evidence="3 4" key="1">
    <citation type="journal article" date="2013" name="Environ. Microbiol.">
        <title>Complete genome, catabolic sub-proteomes and key-metabolites of Desulfobacula toluolica Tol2, a marine, aromatic compound-degrading, sulfate-reducing bacterium.</title>
        <authorList>
            <person name="Wohlbrand L."/>
            <person name="Jacob J.H."/>
            <person name="Kube M."/>
            <person name="Mussmann M."/>
            <person name="Jarling R."/>
            <person name="Beck A."/>
            <person name="Amann R."/>
            <person name="Wilkes H."/>
            <person name="Reinhardt R."/>
            <person name="Rabus R."/>
        </authorList>
    </citation>
    <scope>NUCLEOTIDE SEQUENCE [LARGE SCALE GENOMIC DNA]</scope>
    <source>
        <strain evidence="4">DSM 7467 / Tol2</strain>
    </source>
</reference>
<accession>K0NI48</accession>
<protein>
    <submittedName>
        <fullName evidence="3">Putative regulatory protein</fullName>
    </submittedName>
</protein>
<organism evidence="3 4">
    <name type="scientific">Desulfobacula toluolica (strain DSM 7467 / Tol2)</name>
    <dbReference type="NCBI Taxonomy" id="651182"/>
    <lineage>
        <taxon>Bacteria</taxon>
        <taxon>Pseudomonadati</taxon>
        <taxon>Thermodesulfobacteriota</taxon>
        <taxon>Desulfobacteria</taxon>
        <taxon>Desulfobacterales</taxon>
        <taxon>Desulfobacteraceae</taxon>
        <taxon>Desulfobacula</taxon>
    </lineage>
</organism>
<evidence type="ECO:0000256" key="1">
    <source>
        <dbReference type="PROSITE-ProRule" id="PRU00169"/>
    </source>
</evidence>
<dbReference type="SUPFAM" id="SSF52172">
    <property type="entry name" value="CheY-like"/>
    <property type="match status" value="1"/>
</dbReference>